<keyword evidence="1" id="KW-0677">Repeat</keyword>
<reference evidence="4 5" key="1">
    <citation type="submission" date="2024-06" db="EMBL/GenBank/DDBJ databases">
        <authorList>
            <person name="Lee S.D."/>
        </authorList>
    </citation>
    <scope>NUCLEOTIDE SEQUENCE [LARGE SCALE GENOMIC DNA]</scope>
    <source>
        <strain evidence="4 5">N1-10</strain>
    </source>
</reference>
<sequence length="673" mass="72184">MAVVTTLARGSIISVGIDYLGSPHPLLPASMGDAASMLEFFTSWGFTAYDGGLDLSSRSARDIVEALEAWADSARRSRASAGTIIYLAGHGRLHNGRHFVLTATSPEVGPYFGSKAIGAEELVQAVMASGATAGLILLDTCYSGFAAHEIQTAVDRAAASQGGPVMDLAVLVPSLHHQKSYSGLFVGAMLESLRSGSSGSHWKDGDEFVTLFELREELRLRLGDDQCAYVAGRDGLKIVPNPRYRAGAADRAVEMDALLSRLSDADREHFLRKAASTDAGDVGWFFTGREAPSLDVTQWLAEHDQGVIVVTGAPGTGKSALLGRMAVLCDTRSQAACRVLGLLDGDGGRLPPVSTFDAVVHIKNLRVGDVARSIADQLGVDLTVSSSPPRDLVMALHDSERAVTVLADALDEAEDGEEVFIARDVLRAIASLPGCRVVIGTRRDRDGWTRAPATDEAPGTGVPDPGPLIESLRPRQGAFHIIDLDVDEGAPDDIERYVEARLAAGTASGGTSLWPTGTRRRAAARTVARQAGRVFLYARFAVRALERLHEEVVDEAGWQHRLPEAAGEAGLHQIFVDDLRRFNDTMLVTEVLRPLAFARGKGLPRRQIWPELASALASSAPDRAYSAADVSRVIREAGAYLIEGTEDGQAVFRLYHQSIGDFLRREAARARRA</sequence>
<dbReference type="SUPFAM" id="SSF52129">
    <property type="entry name" value="Caspase-like"/>
    <property type="match status" value="1"/>
</dbReference>
<organism evidence="4 5">
    <name type="scientific">Streptacidiphilus jeojiensis</name>
    <dbReference type="NCBI Taxonomy" id="3229225"/>
    <lineage>
        <taxon>Bacteria</taxon>
        <taxon>Bacillati</taxon>
        <taxon>Actinomycetota</taxon>
        <taxon>Actinomycetes</taxon>
        <taxon>Kitasatosporales</taxon>
        <taxon>Streptomycetaceae</taxon>
        <taxon>Streptacidiphilus</taxon>
    </lineage>
</organism>
<feature type="domain" description="Nephrocystin 3-like N-terminal" evidence="3">
    <location>
        <begin position="296"/>
        <end position="420"/>
    </location>
</feature>
<gene>
    <name evidence="4" type="ORF">ABUW04_15850</name>
</gene>
<keyword evidence="5" id="KW-1185">Reference proteome</keyword>
<dbReference type="Pfam" id="PF24883">
    <property type="entry name" value="NPHP3_N"/>
    <property type="match status" value="1"/>
</dbReference>
<dbReference type="SUPFAM" id="SSF52540">
    <property type="entry name" value="P-loop containing nucleoside triphosphate hydrolases"/>
    <property type="match status" value="1"/>
</dbReference>
<evidence type="ECO:0000313" key="5">
    <source>
        <dbReference type="Proteomes" id="UP001592581"/>
    </source>
</evidence>
<dbReference type="InterPro" id="IPR027417">
    <property type="entry name" value="P-loop_NTPase"/>
</dbReference>
<evidence type="ECO:0000256" key="2">
    <source>
        <dbReference type="SAM" id="MobiDB-lite"/>
    </source>
</evidence>
<dbReference type="RefSeq" id="WP_380565303.1">
    <property type="nucleotide sequence ID" value="NZ_JBEUKS010000005.1"/>
</dbReference>
<dbReference type="Gene3D" id="3.40.50.300">
    <property type="entry name" value="P-loop containing nucleotide triphosphate hydrolases"/>
    <property type="match status" value="1"/>
</dbReference>
<evidence type="ECO:0000313" key="4">
    <source>
        <dbReference type="EMBL" id="MFC1439732.1"/>
    </source>
</evidence>
<evidence type="ECO:0000256" key="1">
    <source>
        <dbReference type="ARBA" id="ARBA00022737"/>
    </source>
</evidence>
<dbReference type="Proteomes" id="UP001592581">
    <property type="component" value="Unassembled WGS sequence"/>
</dbReference>
<accession>A0ABV6XNZ3</accession>
<dbReference type="EMBL" id="JBEUKS010000005">
    <property type="protein sequence ID" value="MFC1439732.1"/>
    <property type="molecule type" value="Genomic_DNA"/>
</dbReference>
<feature type="region of interest" description="Disordered" evidence="2">
    <location>
        <begin position="447"/>
        <end position="468"/>
    </location>
</feature>
<comment type="caution">
    <text evidence="4">The sequence shown here is derived from an EMBL/GenBank/DDBJ whole genome shotgun (WGS) entry which is preliminary data.</text>
</comment>
<dbReference type="InterPro" id="IPR056884">
    <property type="entry name" value="NPHP3-like_N"/>
</dbReference>
<name>A0ABV6XNZ3_9ACTN</name>
<protein>
    <recommendedName>
        <fullName evidence="3">Nephrocystin 3-like N-terminal domain-containing protein</fullName>
    </recommendedName>
</protein>
<evidence type="ECO:0000259" key="3">
    <source>
        <dbReference type="Pfam" id="PF24883"/>
    </source>
</evidence>
<dbReference type="Gene3D" id="3.40.50.1460">
    <property type="match status" value="1"/>
</dbReference>
<dbReference type="InterPro" id="IPR029030">
    <property type="entry name" value="Caspase-like_dom_sf"/>
</dbReference>
<dbReference type="PANTHER" id="PTHR10039">
    <property type="entry name" value="AMELOGENIN"/>
    <property type="match status" value="1"/>
</dbReference>
<proteinExistence type="predicted"/>